<proteinExistence type="predicted"/>
<dbReference type="OrthoDB" id="211174at2"/>
<sequence length="231" mass="24416">MRPSGDNASAVSHLPATHTCRAILLAALLASGCASPPEPPPAPERTVFVVRHGWHTGIVFRSQDLPADSPLRTSFPRAHHIEVGWGDRAFYPAREPGLVLGLRALLWPTPGALHVVGLAGPPALAWPDSTVVEVGVTAGGLDRMHERVRGSFARDAGGALEPLGPGLYGDSRFYASRESFHAFKTCNVWTAQVLRAGGLPTVPAAALTSGMLLNQIRPLRLPEAAGQQSPT</sequence>
<reference evidence="1 2" key="1">
    <citation type="submission" date="2019-03" db="EMBL/GenBank/DDBJ databases">
        <title>Ramlibacter rhizophilus CCTCC AB2015357, whole genome shotgun sequence.</title>
        <authorList>
            <person name="Zhang X."/>
            <person name="Feng G."/>
            <person name="Zhu H."/>
        </authorList>
    </citation>
    <scope>NUCLEOTIDE SEQUENCE [LARGE SCALE GENOMIC DNA]</scope>
    <source>
        <strain evidence="1 2">CCTCC AB2015357</strain>
    </source>
</reference>
<dbReference type="InterPro" id="IPR011727">
    <property type="entry name" value="CHP02117"/>
</dbReference>
<keyword evidence="2" id="KW-1185">Reference proteome</keyword>
<comment type="caution">
    <text evidence="1">The sequence shown here is derived from an EMBL/GenBank/DDBJ whole genome shotgun (WGS) entry which is preliminary data.</text>
</comment>
<dbReference type="EMBL" id="SMLL01000003">
    <property type="protein sequence ID" value="TFZ01153.1"/>
    <property type="molecule type" value="Genomic_DNA"/>
</dbReference>
<organism evidence="1 2">
    <name type="scientific">Ramlibacter rhizophilus</name>
    <dbReference type="NCBI Taxonomy" id="1781167"/>
    <lineage>
        <taxon>Bacteria</taxon>
        <taxon>Pseudomonadati</taxon>
        <taxon>Pseudomonadota</taxon>
        <taxon>Betaproteobacteria</taxon>
        <taxon>Burkholderiales</taxon>
        <taxon>Comamonadaceae</taxon>
        <taxon>Ramlibacter</taxon>
    </lineage>
</organism>
<evidence type="ECO:0000313" key="2">
    <source>
        <dbReference type="Proteomes" id="UP000297564"/>
    </source>
</evidence>
<name>A0A4Z0BPC5_9BURK</name>
<dbReference type="AlphaFoldDB" id="A0A4Z0BPC5"/>
<dbReference type="PROSITE" id="PS51257">
    <property type="entry name" value="PROKAR_LIPOPROTEIN"/>
    <property type="match status" value="1"/>
</dbReference>
<protein>
    <submittedName>
        <fullName evidence="1">DUF2459 domain-containing protein</fullName>
    </submittedName>
</protein>
<dbReference type="Proteomes" id="UP000297564">
    <property type="component" value="Unassembled WGS sequence"/>
</dbReference>
<evidence type="ECO:0000313" key="1">
    <source>
        <dbReference type="EMBL" id="TFZ01153.1"/>
    </source>
</evidence>
<accession>A0A4Z0BPC5</accession>
<dbReference type="Pfam" id="PF09601">
    <property type="entry name" value="DUF2459"/>
    <property type="match status" value="1"/>
</dbReference>
<gene>
    <name evidence="1" type="ORF">EZ242_07115</name>
</gene>